<dbReference type="InterPro" id="IPR006680">
    <property type="entry name" value="Amidohydro-rel"/>
</dbReference>
<dbReference type="Gene3D" id="3.20.20.140">
    <property type="entry name" value="Metal-dependent hydrolases"/>
    <property type="match status" value="1"/>
</dbReference>
<protein>
    <submittedName>
        <fullName evidence="2">Imidazolonepropionase-like amidohydrolase</fullName>
    </submittedName>
</protein>
<proteinExistence type="predicted"/>
<dbReference type="PANTHER" id="PTHR43135">
    <property type="entry name" value="ALPHA-D-RIBOSE 1-METHYLPHOSPHONATE 5-TRIPHOSPHATE DIPHOSPHATASE"/>
    <property type="match status" value="1"/>
</dbReference>
<evidence type="ECO:0000313" key="3">
    <source>
        <dbReference type="Proteomes" id="UP001225034"/>
    </source>
</evidence>
<dbReference type="InterPro" id="IPR051781">
    <property type="entry name" value="Metallo-dep_Hydrolase"/>
</dbReference>
<evidence type="ECO:0000313" key="2">
    <source>
        <dbReference type="EMBL" id="MDQ0207988.1"/>
    </source>
</evidence>
<comment type="caution">
    <text evidence="2">The sequence shown here is derived from an EMBL/GenBank/DDBJ whole genome shotgun (WGS) entry which is preliminary data.</text>
</comment>
<name>A0ABT9YK75_9BACI</name>
<feature type="domain" description="Amidohydrolase-related" evidence="1">
    <location>
        <begin position="50"/>
        <end position="376"/>
    </location>
</feature>
<dbReference type="PANTHER" id="PTHR43135:SF3">
    <property type="entry name" value="ALPHA-D-RIBOSE 1-METHYLPHOSPHONATE 5-TRIPHOSPHATE DIPHOSPHATASE"/>
    <property type="match status" value="1"/>
</dbReference>
<dbReference type="SUPFAM" id="SSF51556">
    <property type="entry name" value="Metallo-dependent hydrolases"/>
    <property type="match status" value="1"/>
</dbReference>
<gene>
    <name evidence="2" type="ORF">J2S05_002797</name>
</gene>
<accession>A0ABT9YK75</accession>
<sequence length="380" mass="41328">MKAYVNARVWTGEQYIEKTTILVNQTEIVEIGEDISVPSDAEVIDLEGKFVTPGLIDVHTHLGVHSEGLGNAGHDFNETSEASTPYIRSLDGLNPQDNGFAEAIKHGVTTVQVLPGSANVIGGEIVAVKTVGTVADQMVIKSPSGMKAALGENPKRIHGSKGKAAVTRMGVAGLLRQELMRAEDYNESLINKTVHTRDLGMEQLAKVIRKEIPLRVHAHRADDIVTIIRIKKEFDIDITIEHCTEGHLLIDFLVENPVPIAVGPTMSAKSKQELANKAWDTMVLFEENNIPFAITTDHPVITIDHLLTTVKTAVNHGLSEETALRAITSQAAIHIGLEDKVGSLKPGLDADLVIWTESPFNLMAKVEQTIIKGETVYSQV</sequence>
<dbReference type="EMBL" id="JAUSUA010000004">
    <property type="protein sequence ID" value="MDQ0207988.1"/>
    <property type="molecule type" value="Genomic_DNA"/>
</dbReference>
<dbReference type="InterPro" id="IPR011059">
    <property type="entry name" value="Metal-dep_hydrolase_composite"/>
</dbReference>
<keyword evidence="3" id="KW-1185">Reference proteome</keyword>
<dbReference type="Proteomes" id="UP001225034">
    <property type="component" value="Unassembled WGS sequence"/>
</dbReference>
<evidence type="ECO:0000259" key="1">
    <source>
        <dbReference type="Pfam" id="PF01979"/>
    </source>
</evidence>
<dbReference type="SUPFAM" id="SSF51338">
    <property type="entry name" value="Composite domain of metallo-dependent hydrolases"/>
    <property type="match status" value="1"/>
</dbReference>
<dbReference type="CDD" id="cd01309">
    <property type="entry name" value="Met_dep_hydrolase_C"/>
    <property type="match status" value="1"/>
</dbReference>
<dbReference type="Pfam" id="PF01979">
    <property type="entry name" value="Amidohydro_1"/>
    <property type="match status" value="1"/>
</dbReference>
<dbReference type="Gene3D" id="2.30.40.10">
    <property type="entry name" value="Urease, subunit C, domain 1"/>
    <property type="match status" value="1"/>
</dbReference>
<dbReference type="RefSeq" id="WP_306983707.1">
    <property type="nucleotide sequence ID" value="NZ_JAUSUA010000004.1"/>
</dbReference>
<reference evidence="2 3" key="1">
    <citation type="submission" date="2023-07" db="EMBL/GenBank/DDBJ databases">
        <title>Genomic Encyclopedia of Type Strains, Phase IV (KMG-IV): sequencing the most valuable type-strain genomes for metagenomic binning, comparative biology and taxonomic classification.</title>
        <authorList>
            <person name="Goeker M."/>
        </authorList>
    </citation>
    <scope>NUCLEOTIDE SEQUENCE [LARGE SCALE GENOMIC DNA]</scope>
    <source>
        <strain evidence="2 3">DSM 19154</strain>
    </source>
</reference>
<dbReference type="InterPro" id="IPR032466">
    <property type="entry name" value="Metal_Hydrolase"/>
</dbReference>
<organism evidence="2 3">
    <name type="scientific">Alkalicoccobacillus murimartini</name>
    <dbReference type="NCBI Taxonomy" id="171685"/>
    <lineage>
        <taxon>Bacteria</taxon>
        <taxon>Bacillati</taxon>
        <taxon>Bacillota</taxon>
        <taxon>Bacilli</taxon>
        <taxon>Bacillales</taxon>
        <taxon>Bacillaceae</taxon>
        <taxon>Alkalicoccobacillus</taxon>
    </lineage>
</organism>